<protein>
    <submittedName>
        <fullName evidence="1">Uncharacterized protein</fullName>
    </submittedName>
</protein>
<organism evidence="1">
    <name type="scientific">Amphora coffeiformis</name>
    <dbReference type="NCBI Taxonomy" id="265554"/>
    <lineage>
        <taxon>Eukaryota</taxon>
        <taxon>Sar</taxon>
        <taxon>Stramenopiles</taxon>
        <taxon>Ochrophyta</taxon>
        <taxon>Bacillariophyta</taxon>
        <taxon>Bacillariophyceae</taxon>
        <taxon>Bacillariophycidae</taxon>
        <taxon>Thalassiophysales</taxon>
        <taxon>Catenulaceae</taxon>
        <taxon>Amphora</taxon>
    </lineage>
</organism>
<proteinExistence type="predicted"/>
<sequence>MTTVPELLTLLEDLLLNEPEEKKSDDSDLSKLLQMINDYSTNAYRRQELVQHKALDLLVPALLQPHSDANLTQVLKIASHLATESDETRLHIHAAGGVTMAADLVSNPATAPSAWKLLSHLALSRECAINIVQDARQAMTTALTSCTEVSTVREVVATVSNLAGHTNCHLALQETTLAPLCTAMRRHASDNGVQMHACQVWWNILANVDPRRKKKDPIPGVMQVWYENDALACISKAMETHAIRTGVQEAACGALSVVAWKPKEDDAARGATVPSVLSSVKRFPNHAAVLTQSFRALANLCRECAAAQFVIMDTDLVLLHNASLLACEKMNAELATAVLDIHSSLAVSSKATCAKLVDAKVVEDTAKCLKVFADPMVADAACLVLWEVAQHYGRYVSEVCRPAVQTALETHGEEQIRFGARLLKRLDWKERFGRR</sequence>
<dbReference type="InterPro" id="IPR011989">
    <property type="entry name" value="ARM-like"/>
</dbReference>
<accession>A0A7S3L8T3</accession>
<gene>
    <name evidence="1" type="ORF">ACOF00016_LOCUS8390</name>
</gene>
<dbReference type="AlphaFoldDB" id="A0A7S3L8T3"/>
<evidence type="ECO:0000313" key="1">
    <source>
        <dbReference type="EMBL" id="CAE0410980.1"/>
    </source>
</evidence>
<name>A0A7S3L8T3_9STRA</name>
<reference evidence="1" key="1">
    <citation type="submission" date="2021-01" db="EMBL/GenBank/DDBJ databases">
        <authorList>
            <person name="Corre E."/>
            <person name="Pelletier E."/>
            <person name="Niang G."/>
            <person name="Scheremetjew M."/>
            <person name="Finn R."/>
            <person name="Kale V."/>
            <person name="Holt S."/>
            <person name="Cochrane G."/>
            <person name="Meng A."/>
            <person name="Brown T."/>
            <person name="Cohen L."/>
        </authorList>
    </citation>
    <scope>NUCLEOTIDE SEQUENCE</scope>
    <source>
        <strain evidence="1">CCMP127</strain>
    </source>
</reference>
<dbReference type="EMBL" id="HBIM01010016">
    <property type="protein sequence ID" value="CAE0410980.1"/>
    <property type="molecule type" value="Transcribed_RNA"/>
</dbReference>
<dbReference type="Gene3D" id="1.25.10.10">
    <property type="entry name" value="Leucine-rich Repeat Variant"/>
    <property type="match status" value="1"/>
</dbReference>
<dbReference type="InterPro" id="IPR016024">
    <property type="entry name" value="ARM-type_fold"/>
</dbReference>
<dbReference type="SUPFAM" id="SSF48371">
    <property type="entry name" value="ARM repeat"/>
    <property type="match status" value="1"/>
</dbReference>